<comment type="caution">
    <text evidence="6">The sequence shown here is derived from an EMBL/GenBank/DDBJ whole genome shotgun (WGS) entry which is preliminary data.</text>
</comment>
<organism evidence="6 7">
    <name type="scientific">Cinchona calisaya</name>
    <dbReference type="NCBI Taxonomy" id="153742"/>
    <lineage>
        <taxon>Eukaryota</taxon>
        <taxon>Viridiplantae</taxon>
        <taxon>Streptophyta</taxon>
        <taxon>Embryophyta</taxon>
        <taxon>Tracheophyta</taxon>
        <taxon>Spermatophyta</taxon>
        <taxon>Magnoliopsida</taxon>
        <taxon>eudicotyledons</taxon>
        <taxon>Gunneridae</taxon>
        <taxon>Pentapetalae</taxon>
        <taxon>asterids</taxon>
        <taxon>lamiids</taxon>
        <taxon>Gentianales</taxon>
        <taxon>Rubiaceae</taxon>
        <taxon>Cinchonoideae</taxon>
        <taxon>Cinchoneae</taxon>
        <taxon>Cinchona</taxon>
    </lineage>
</organism>
<evidence type="ECO:0000313" key="7">
    <source>
        <dbReference type="Proteomes" id="UP001630127"/>
    </source>
</evidence>
<evidence type="ECO:0000256" key="1">
    <source>
        <dbReference type="ARBA" id="ARBA00009995"/>
    </source>
</evidence>
<dbReference type="InterPro" id="IPR050481">
    <property type="entry name" value="UDP-glycosyltransf_plant"/>
</dbReference>
<dbReference type="Gene3D" id="3.40.50.2000">
    <property type="entry name" value="Glycogen Phosphorylase B"/>
    <property type="match status" value="2"/>
</dbReference>
<dbReference type="Pfam" id="PF00201">
    <property type="entry name" value="UDPGT"/>
    <property type="match status" value="1"/>
</dbReference>
<dbReference type="PROSITE" id="PS00375">
    <property type="entry name" value="UDPGT"/>
    <property type="match status" value="1"/>
</dbReference>
<evidence type="ECO:0000256" key="5">
    <source>
        <dbReference type="RuleBase" id="RU362057"/>
    </source>
</evidence>
<dbReference type="FunFam" id="3.40.50.2000:FF:000037">
    <property type="entry name" value="Glycosyltransferase"/>
    <property type="match status" value="1"/>
</dbReference>
<comment type="similarity">
    <text evidence="1 4">Belongs to the UDP-glycosyltransferase family.</text>
</comment>
<dbReference type="PANTHER" id="PTHR48049">
    <property type="entry name" value="GLYCOSYLTRANSFERASE"/>
    <property type="match status" value="1"/>
</dbReference>
<sequence>MVSDSWNPMAKTKGASLHIAMFPWLAFGHIIPYLEYSKFLVQKGHKISFISTPKNIDRLPKIPPNFASSISLVKIPLPKVDGLPQNAEATMDVHTDDIEHLKKAYDMLEPDLTRFLKNSAPDMIIYDFAPYWLPEIAAELGISRVFFCIFNAWFLSFFGTTDVMINGSDPRKKAEDFMIPAKWVPFENKVAYKLFEINWMFSSAQKNASGVSDIYRAGKVVSGSQAVLIRHCHEFEGEWLTLLEELHHKPFIPLGLMPPAAHVSGSDQKNETWDFINSWLVAQEKGSVVYAALGSEVAVSQNDVTQLALGLELSGVPFFWALRKPAGSSELFELPEGYEERVKGRGIVWKGWAPQMKILSHDSVGGFLSHCGWSSTVEGIVLGLPLIMLPFLVDQGLNARVMADNEVGIEVPRNEEDGSYTSDSVAESIRLIMVENDGKKFKNKAKELSVIFGNKELHRSYLDNSI</sequence>
<reference evidence="6 7" key="1">
    <citation type="submission" date="2024-11" db="EMBL/GenBank/DDBJ databases">
        <title>A near-complete genome assembly of Cinchona calisaya.</title>
        <authorList>
            <person name="Lian D.C."/>
            <person name="Zhao X.W."/>
            <person name="Wei L."/>
        </authorList>
    </citation>
    <scope>NUCLEOTIDE SEQUENCE [LARGE SCALE GENOMIC DNA]</scope>
    <source>
        <tissue evidence="6">Nenye</tissue>
    </source>
</reference>
<evidence type="ECO:0000256" key="2">
    <source>
        <dbReference type="ARBA" id="ARBA00022676"/>
    </source>
</evidence>
<name>A0ABD3AAJ2_9GENT</name>
<dbReference type="InterPro" id="IPR035595">
    <property type="entry name" value="UDP_glycos_trans_CS"/>
</dbReference>
<keyword evidence="2 4" id="KW-0328">Glycosyltransferase</keyword>
<accession>A0ABD3AAJ2</accession>
<dbReference type="CDD" id="cd03784">
    <property type="entry name" value="GT1_Gtf-like"/>
    <property type="match status" value="1"/>
</dbReference>
<protein>
    <recommendedName>
        <fullName evidence="5">Glycosyltransferase</fullName>
        <ecNumber evidence="5">2.4.1.-</ecNumber>
    </recommendedName>
</protein>
<gene>
    <name evidence="6" type="ORF">ACH5RR_012216</name>
</gene>
<dbReference type="FunFam" id="3.40.50.2000:FF:000088">
    <property type="entry name" value="Glycosyltransferase"/>
    <property type="match status" value="1"/>
</dbReference>
<dbReference type="GO" id="GO:0016757">
    <property type="term" value="F:glycosyltransferase activity"/>
    <property type="evidence" value="ECO:0007669"/>
    <property type="project" value="UniProtKB-KW"/>
</dbReference>
<dbReference type="PANTHER" id="PTHR48049:SF60">
    <property type="entry name" value="UDP-GLYCOSYLTRANSFERASE 91B1"/>
    <property type="match status" value="1"/>
</dbReference>
<dbReference type="EMBL" id="JBJUIK010000005">
    <property type="protein sequence ID" value="KAL3527560.1"/>
    <property type="molecule type" value="Genomic_DNA"/>
</dbReference>
<proteinExistence type="inferred from homology"/>
<dbReference type="SUPFAM" id="SSF53756">
    <property type="entry name" value="UDP-Glycosyltransferase/glycogen phosphorylase"/>
    <property type="match status" value="1"/>
</dbReference>
<dbReference type="EC" id="2.4.1.-" evidence="5"/>
<evidence type="ECO:0000256" key="3">
    <source>
        <dbReference type="ARBA" id="ARBA00022679"/>
    </source>
</evidence>
<dbReference type="InterPro" id="IPR002213">
    <property type="entry name" value="UDP_glucos_trans"/>
</dbReference>
<evidence type="ECO:0000256" key="4">
    <source>
        <dbReference type="RuleBase" id="RU003718"/>
    </source>
</evidence>
<dbReference type="Proteomes" id="UP001630127">
    <property type="component" value="Unassembled WGS sequence"/>
</dbReference>
<evidence type="ECO:0000313" key="6">
    <source>
        <dbReference type="EMBL" id="KAL3527560.1"/>
    </source>
</evidence>
<keyword evidence="3 4" id="KW-0808">Transferase</keyword>
<keyword evidence="7" id="KW-1185">Reference proteome</keyword>
<dbReference type="AlphaFoldDB" id="A0ABD3AAJ2"/>